<dbReference type="InterPro" id="IPR021137">
    <property type="entry name" value="Ribosomal_bL35-like"/>
</dbReference>
<dbReference type="InterPro" id="IPR019338">
    <property type="entry name" value="Ribosomal_bL35m"/>
</dbReference>
<evidence type="ECO:0000313" key="10">
    <source>
        <dbReference type="RefSeq" id="XP_002733936.1"/>
    </source>
</evidence>
<dbReference type="PANTHER" id="PTHR15909:SF0">
    <property type="entry name" value="LARGE RIBOSOMAL SUBUNIT PROTEIN BL35M"/>
    <property type="match status" value="1"/>
</dbReference>
<keyword evidence="3" id="KW-0809">Transit peptide</keyword>
<dbReference type="GeneID" id="100369912"/>
<accession>A0ABM0GNM4</accession>
<name>A0ABM0GNM4_SACKO</name>
<dbReference type="PANTHER" id="PTHR15909">
    <property type="entry name" value="39S RIBOSOMAL PROTEIN L35, MITOCHONDRIAL"/>
    <property type="match status" value="1"/>
</dbReference>
<comment type="similarity">
    <text evidence="2">Belongs to the bacterial ribosomal protein bL35 family.</text>
</comment>
<reference evidence="10" key="1">
    <citation type="submission" date="2025-08" db="UniProtKB">
        <authorList>
            <consortium name="RefSeq"/>
        </authorList>
    </citation>
    <scope>IDENTIFICATION</scope>
    <source>
        <tissue evidence="10">Testes</tissue>
    </source>
</reference>
<comment type="subcellular location">
    <subcellularLocation>
        <location evidence="1">Mitochondrion</location>
    </subcellularLocation>
</comment>
<evidence type="ECO:0000256" key="8">
    <source>
        <dbReference type="ARBA" id="ARBA00035418"/>
    </source>
</evidence>
<keyword evidence="5" id="KW-0496">Mitochondrion</keyword>
<protein>
    <recommendedName>
        <fullName evidence="7">Large ribosomal subunit protein bL35m</fullName>
    </recommendedName>
    <alternativeName>
        <fullName evidence="8">39S ribosomal protein L35, mitochondrial</fullName>
    </alternativeName>
</protein>
<evidence type="ECO:0000256" key="4">
    <source>
        <dbReference type="ARBA" id="ARBA00022980"/>
    </source>
</evidence>
<evidence type="ECO:0000256" key="3">
    <source>
        <dbReference type="ARBA" id="ARBA00022946"/>
    </source>
</evidence>
<evidence type="ECO:0000313" key="9">
    <source>
        <dbReference type="Proteomes" id="UP000694865"/>
    </source>
</evidence>
<organism evidence="9 10">
    <name type="scientific">Saccoglossus kowalevskii</name>
    <name type="common">Acorn worm</name>
    <dbReference type="NCBI Taxonomy" id="10224"/>
    <lineage>
        <taxon>Eukaryota</taxon>
        <taxon>Metazoa</taxon>
        <taxon>Hemichordata</taxon>
        <taxon>Enteropneusta</taxon>
        <taxon>Harrimaniidae</taxon>
        <taxon>Saccoglossus</taxon>
    </lineage>
</organism>
<dbReference type="InterPro" id="IPR037229">
    <property type="entry name" value="Ribosomal_bL35_sf"/>
</dbReference>
<evidence type="ECO:0000256" key="5">
    <source>
        <dbReference type="ARBA" id="ARBA00023128"/>
    </source>
</evidence>
<dbReference type="Proteomes" id="UP000694865">
    <property type="component" value="Unplaced"/>
</dbReference>
<dbReference type="RefSeq" id="XP_002733936.1">
    <property type="nucleotide sequence ID" value="XM_002733890.1"/>
</dbReference>
<evidence type="ECO:0000256" key="7">
    <source>
        <dbReference type="ARBA" id="ARBA00035273"/>
    </source>
</evidence>
<evidence type="ECO:0000256" key="6">
    <source>
        <dbReference type="ARBA" id="ARBA00023274"/>
    </source>
</evidence>
<gene>
    <name evidence="10" type="primary">LOC100369912</name>
</gene>
<keyword evidence="4" id="KW-0689">Ribosomal protein</keyword>
<keyword evidence="9" id="KW-1185">Reference proteome</keyword>
<sequence length="225" mass="27064">MPECLKPFTALHCQHPSFSRTLKQPYSTGLIGSICKVHTDPSINVRTGLLRPSIPSIIKTQPVTQWSWNKCKKKTVKSVIHRFYRLHNGIWVRRIAGSNKKAYKKTGERRKRHRYNVLCNRYQSKVLDRMVTPYWYRRRYYIEDPWEKYHDRHFTLGPKWSGYDQTKVYQANRVPENMKKFVPPPRPEYEYRYAKPNKLTVPDGKPPKLNWKDIEQYKGQHKWTE</sequence>
<dbReference type="Pfam" id="PF01632">
    <property type="entry name" value="Ribosomal_L35p"/>
    <property type="match status" value="1"/>
</dbReference>
<proteinExistence type="inferred from homology"/>
<evidence type="ECO:0000256" key="1">
    <source>
        <dbReference type="ARBA" id="ARBA00004173"/>
    </source>
</evidence>
<evidence type="ECO:0000256" key="2">
    <source>
        <dbReference type="ARBA" id="ARBA00006598"/>
    </source>
</evidence>
<keyword evidence="6" id="KW-0687">Ribonucleoprotein</keyword>
<dbReference type="SUPFAM" id="SSF143034">
    <property type="entry name" value="L35p-like"/>
    <property type="match status" value="1"/>
</dbReference>